<dbReference type="SUPFAM" id="SSF54001">
    <property type="entry name" value="Cysteine proteinases"/>
    <property type="match status" value="1"/>
</dbReference>
<keyword evidence="7" id="KW-0788">Thiol protease</keyword>
<evidence type="ECO:0000313" key="14">
    <source>
        <dbReference type="EMBL" id="AIO00263.1"/>
    </source>
</evidence>
<evidence type="ECO:0000256" key="1">
    <source>
        <dbReference type="ARBA" id="ARBA00004496"/>
    </source>
</evidence>
<dbReference type="KEGG" id="lpan:LPMP_300280"/>
<keyword evidence="3" id="KW-0813">Transport</keyword>
<dbReference type="GO" id="GO:0034727">
    <property type="term" value="P:piecemeal microautophagy of the nucleus"/>
    <property type="evidence" value="ECO:0007669"/>
    <property type="project" value="TreeGrafter"/>
</dbReference>
<dbReference type="PANTHER" id="PTHR22624:SF49">
    <property type="entry name" value="CYSTEINE PROTEASE"/>
    <property type="match status" value="1"/>
</dbReference>
<evidence type="ECO:0000256" key="8">
    <source>
        <dbReference type="ARBA" id="ARBA00022927"/>
    </source>
</evidence>
<dbReference type="EMBL" id="CP009399">
    <property type="protein sequence ID" value="AIO00263.1"/>
    <property type="molecule type" value="Genomic_DNA"/>
</dbReference>
<dbReference type="PANTHER" id="PTHR22624">
    <property type="entry name" value="CYSTEINE PROTEASE ATG4"/>
    <property type="match status" value="1"/>
</dbReference>
<evidence type="ECO:0000256" key="11">
    <source>
        <dbReference type="RuleBase" id="RU363115"/>
    </source>
</evidence>
<proteinExistence type="inferred from homology"/>
<evidence type="ECO:0000256" key="2">
    <source>
        <dbReference type="ARBA" id="ARBA00010958"/>
    </source>
</evidence>
<dbReference type="RefSeq" id="XP_010701063.1">
    <property type="nucleotide sequence ID" value="XM_010702761.1"/>
</dbReference>
<name>A0A088RVU9_LEIPA</name>
<evidence type="ECO:0000256" key="10">
    <source>
        <dbReference type="ARBA" id="ARBA00029362"/>
    </source>
</evidence>
<keyword evidence="6 11" id="KW-0378">Hydrolase</keyword>
<evidence type="ECO:0000256" key="7">
    <source>
        <dbReference type="ARBA" id="ARBA00022807"/>
    </source>
</evidence>
<feature type="compositionally biased region" description="Acidic residues" evidence="12">
    <location>
        <begin position="386"/>
        <end position="398"/>
    </location>
</feature>
<dbReference type="Proteomes" id="UP000063063">
    <property type="component" value="Chromosome 30"/>
</dbReference>
<comment type="similarity">
    <text evidence="2 11">Belongs to the peptidase C54 family.</text>
</comment>
<keyword evidence="8 11" id="KW-0653">Protein transport</keyword>
<keyword evidence="9 11" id="KW-0072">Autophagy</keyword>
<dbReference type="GO" id="GO:0004197">
    <property type="term" value="F:cysteine-type endopeptidase activity"/>
    <property type="evidence" value="ECO:0007669"/>
    <property type="project" value="TreeGrafter"/>
</dbReference>
<evidence type="ECO:0000256" key="6">
    <source>
        <dbReference type="ARBA" id="ARBA00022801"/>
    </source>
</evidence>
<organism evidence="14 15">
    <name type="scientific">Leishmania panamensis</name>
    <dbReference type="NCBI Taxonomy" id="5679"/>
    <lineage>
        <taxon>Eukaryota</taxon>
        <taxon>Discoba</taxon>
        <taxon>Euglenozoa</taxon>
        <taxon>Kinetoplastea</taxon>
        <taxon>Metakinetoplastina</taxon>
        <taxon>Trypanosomatida</taxon>
        <taxon>Trypanosomatidae</taxon>
        <taxon>Leishmaniinae</taxon>
        <taxon>Leishmania</taxon>
        <taxon>Leishmania guyanensis species complex</taxon>
    </lineage>
</organism>
<dbReference type="GO" id="GO:0000423">
    <property type="term" value="P:mitophagy"/>
    <property type="evidence" value="ECO:0007669"/>
    <property type="project" value="TreeGrafter"/>
</dbReference>
<dbReference type="InterPro" id="IPR046792">
    <property type="entry name" value="Peptidase_C54_cat"/>
</dbReference>
<evidence type="ECO:0000256" key="12">
    <source>
        <dbReference type="SAM" id="MobiDB-lite"/>
    </source>
</evidence>
<reference evidence="14 15" key="1">
    <citation type="journal article" date="2015" name="Sci. Rep.">
        <title>The genome of Leishmania panamensis: insights into genomics of the L. (Viannia) subgenus.</title>
        <authorList>
            <person name="Llanes A."/>
            <person name="Restrepo C.M."/>
            <person name="Vecchio G.D."/>
            <person name="Anguizola F.J."/>
            <person name="Lleonart R."/>
        </authorList>
    </citation>
    <scope>NUCLEOTIDE SEQUENCE [LARGE SCALE GENOMIC DNA]</scope>
    <source>
        <strain evidence="14 15">MHOM/PA/94/PSC-1</strain>
    </source>
</reference>
<dbReference type="Pfam" id="PF03416">
    <property type="entry name" value="Peptidase_C54"/>
    <property type="match status" value="1"/>
</dbReference>
<protein>
    <recommendedName>
        <fullName evidence="11">Cysteine protease</fullName>
        <ecNumber evidence="11">3.4.22.-</ecNumber>
    </recommendedName>
</protein>
<accession>A0A088RVU9</accession>
<evidence type="ECO:0000313" key="15">
    <source>
        <dbReference type="Proteomes" id="UP000063063"/>
    </source>
</evidence>
<keyword evidence="15" id="KW-1185">Reference proteome</keyword>
<feature type="domain" description="Peptidase C54 catalytic" evidence="13">
    <location>
        <begin position="44"/>
        <end position="292"/>
    </location>
</feature>
<dbReference type="OrthoDB" id="2960936at2759"/>
<feature type="region of interest" description="Disordered" evidence="12">
    <location>
        <begin position="360"/>
        <end position="398"/>
    </location>
</feature>
<evidence type="ECO:0000256" key="5">
    <source>
        <dbReference type="ARBA" id="ARBA00022670"/>
    </source>
</evidence>
<keyword evidence="4 11" id="KW-0963">Cytoplasm</keyword>
<dbReference type="eggNOG" id="KOG2674">
    <property type="taxonomic scope" value="Eukaryota"/>
</dbReference>
<dbReference type="InterPro" id="IPR038765">
    <property type="entry name" value="Papain-like_cys_pep_sf"/>
</dbReference>
<dbReference type="GO" id="GO:0005737">
    <property type="term" value="C:cytoplasm"/>
    <property type="evidence" value="ECO:0007669"/>
    <property type="project" value="UniProtKB-SubCell"/>
</dbReference>
<dbReference type="AlphaFoldDB" id="A0A088RVU9"/>
<sequence>MLRYVQDLWSAFFPTEAVFPLQVVGRSGAAVESQEELGKALADTFLIFTYRDGFEAIPAVTRLIETDQGWGCLLRTSQMLLAHFLWAHGRPADRRLALFFDHSAETAPFSIHNLIRSVWNQRAFKAEYWSPSQGCEAIKRTMQDAIRTEQLQTRVTVVTSTNGCVYADEVHHTFKQGAEVVLVLASVRVSAAAQLTQESYLQIEKLMEQPQCLGIVGGVPGRSYYFFAHNQTQLFYLDPHQRTTAALLSDGPSATVSVTPSVSDVRCVHWSRVDTSLFLAFAVTTRDEWAALEVHLSNRFMHVESQRSLHDGDQFAPARQGHTNGTFVSPLRMGNRCEMNGAAGDLPLSETALLVQRRTLRVPRGRRQGSEAGTATDATAERNAGEDELDTDSWEYLD</sequence>
<evidence type="ECO:0000256" key="3">
    <source>
        <dbReference type="ARBA" id="ARBA00022448"/>
    </source>
</evidence>
<comment type="function">
    <text evidence="11">Cysteine protease that plays a key role in autophagy by mediating both proteolytic activation and delipidation of ATG8 family proteins.</text>
</comment>
<dbReference type="GO" id="GO:0019786">
    <property type="term" value="F:protein-phosphatidylethanolamide deconjugating activity"/>
    <property type="evidence" value="ECO:0007669"/>
    <property type="project" value="InterPro"/>
</dbReference>
<dbReference type="GO" id="GO:0035973">
    <property type="term" value="P:aggrephagy"/>
    <property type="evidence" value="ECO:0007669"/>
    <property type="project" value="TreeGrafter"/>
</dbReference>
<evidence type="ECO:0000256" key="9">
    <source>
        <dbReference type="ARBA" id="ARBA00023006"/>
    </source>
</evidence>
<gene>
    <name evidence="14" type="primary">ATG4.2</name>
    <name evidence="14" type="ORF">LPMP_300280</name>
</gene>
<dbReference type="VEuPathDB" id="TriTrypDB:LPMP_300280"/>
<dbReference type="GeneID" id="22577082"/>
<dbReference type="GO" id="GO:0000045">
    <property type="term" value="P:autophagosome assembly"/>
    <property type="evidence" value="ECO:0007669"/>
    <property type="project" value="TreeGrafter"/>
</dbReference>
<dbReference type="EC" id="3.4.22.-" evidence="11"/>
<dbReference type="VEuPathDB" id="TriTrypDB:LPAL13_300008100"/>
<dbReference type="GO" id="GO:0016485">
    <property type="term" value="P:protein processing"/>
    <property type="evidence" value="ECO:0007669"/>
    <property type="project" value="TreeGrafter"/>
</dbReference>
<keyword evidence="5 11" id="KW-0645">Protease</keyword>
<dbReference type="GO" id="GO:0015031">
    <property type="term" value="P:protein transport"/>
    <property type="evidence" value="ECO:0007669"/>
    <property type="project" value="UniProtKB-KW"/>
</dbReference>
<comment type="subcellular location">
    <subcellularLocation>
        <location evidence="1 11">Cytoplasm</location>
    </subcellularLocation>
</comment>
<dbReference type="InterPro" id="IPR005078">
    <property type="entry name" value="Peptidase_C54"/>
</dbReference>
<comment type="catalytic activity">
    <reaction evidence="10">
        <text>[protein]-C-terminal L-amino acid-glycyl-phosphatidylethanolamide + H2O = [protein]-C-terminal L-amino acid-glycine + a 1,2-diacyl-sn-glycero-3-phosphoethanolamine</text>
        <dbReference type="Rhea" id="RHEA:67548"/>
        <dbReference type="Rhea" id="RHEA-COMP:17323"/>
        <dbReference type="Rhea" id="RHEA-COMP:17324"/>
        <dbReference type="ChEBI" id="CHEBI:15377"/>
        <dbReference type="ChEBI" id="CHEBI:64612"/>
        <dbReference type="ChEBI" id="CHEBI:172940"/>
        <dbReference type="ChEBI" id="CHEBI:172941"/>
    </reaction>
    <physiologicalReaction direction="left-to-right" evidence="10">
        <dbReference type="Rhea" id="RHEA:67549"/>
    </physiologicalReaction>
</comment>
<dbReference type="MEROPS" id="C54.007"/>
<evidence type="ECO:0000256" key="4">
    <source>
        <dbReference type="ARBA" id="ARBA00022490"/>
    </source>
</evidence>
<evidence type="ECO:0000259" key="13">
    <source>
        <dbReference type="Pfam" id="PF03416"/>
    </source>
</evidence>